<evidence type="ECO:0000256" key="1">
    <source>
        <dbReference type="SAM" id="SignalP"/>
    </source>
</evidence>
<organism evidence="2 3">
    <name type="scientific">Kaistella flava</name>
    <name type="common">ex Peng et al. 2021</name>
    <dbReference type="NCBI Taxonomy" id="2038776"/>
    <lineage>
        <taxon>Bacteria</taxon>
        <taxon>Pseudomonadati</taxon>
        <taxon>Bacteroidota</taxon>
        <taxon>Flavobacteriia</taxon>
        <taxon>Flavobacteriales</taxon>
        <taxon>Weeksellaceae</taxon>
        <taxon>Chryseobacterium group</taxon>
        <taxon>Kaistella</taxon>
    </lineage>
</organism>
<reference evidence="2 3" key="1">
    <citation type="submission" date="2019-05" db="EMBL/GenBank/DDBJ databases">
        <title>Chryseobacterium sp. isolated from King George Island, maritime Antarctica.</title>
        <authorList>
            <person name="Peng X."/>
        </authorList>
    </citation>
    <scope>NUCLEOTIDE SEQUENCE [LARGE SCALE GENOMIC DNA]</scope>
    <source>
        <strain evidence="2 3">7-3A</strain>
    </source>
</reference>
<dbReference type="AlphaFoldDB" id="A0A7M2YDI3"/>
<dbReference type="Proteomes" id="UP000594195">
    <property type="component" value="Chromosome"/>
</dbReference>
<feature type="chain" id="PRO_5032943442" description="Secreted protein" evidence="1">
    <location>
        <begin position="18"/>
        <end position="188"/>
    </location>
</feature>
<name>A0A7M2YDI3_9FLAO</name>
<keyword evidence="3" id="KW-1185">Reference proteome</keyword>
<sequence length="188" mass="21454">MKALLYFSLLIPINFLAQEQTTSEKFWTQLEAHCGKSYQGEIISGGAEGDGFTGKKLVMHVRSCKKNDIRIPFFVGDDKSRTWVLHKNTNKILSLKHDHRNPDGTEEKVTQYGGTNSNVGLKNLQMFPADEHSTKMLPKAATNLWWFTIDAESFTYNLRRIGNERLFTVRFDLTKKIETPGAPWGTKE</sequence>
<accession>A0A7M2YDI3</accession>
<gene>
    <name evidence="2" type="ORF">Q73A0000_15670</name>
</gene>
<proteinExistence type="predicted"/>
<evidence type="ECO:0000313" key="2">
    <source>
        <dbReference type="EMBL" id="QOW11695.1"/>
    </source>
</evidence>
<evidence type="ECO:0008006" key="4">
    <source>
        <dbReference type="Google" id="ProtNLM"/>
    </source>
</evidence>
<dbReference type="KEGG" id="kfa:Q73A0000_15670"/>
<feature type="signal peptide" evidence="1">
    <location>
        <begin position="1"/>
        <end position="17"/>
    </location>
</feature>
<dbReference type="RefSeq" id="WP_193811866.1">
    <property type="nucleotide sequence ID" value="NZ_CP040442.1"/>
</dbReference>
<keyword evidence="1" id="KW-0732">Signal</keyword>
<dbReference type="EMBL" id="CP040442">
    <property type="protein sequence ID" value="QOW11695.1"/>
    <property type="molecule type" value="Genomic_DNA"/>
</dbReference>
<evidence type="ECO:0000313" key="3">
    <source>
        <dbReference type="Proteomes" id="UP000594195"/>
    </source>
</evidence>
<protein>
    <recommendedName>
        <fullName evidence="4">Secreted protein</fullName>
    </recommendedName>
</protein>